<evidence type="ECO:0000259" key="1">
    <source>
        <dbReference type="Pfam" id="PF01266"/>
    </source>
</evidence>
<dbReference type="GO" id="GO:0005737">
    <property type="term" value="C:cytoplasm"/>
    <property type="evidence" value="ECO:0007669"/>
    <property type="project" value="TreeGrafter"/>
</dbReference>
<protein>
    <submittedName>
        <fullName evidence="2">FAD dependent oxidoreductase</fullName>
    </submittedName>
</protein>
<dbReference type="OrthoDB" id="429143at2759"/>
<dbReference type="AlphaFoldDB" id="A0A9P9DB50"/>
<proteinExistence type="predicted"/>
<dbReference type="Gene3D" id="3.30.9.10">
    <property type="entry name" value="D-Amino Acid Oxidase, subunit A, domain 2"/>
    <property type="match status" value="1"/>
</dbReference>
<evidence type="ECO:0000313" key="3">
    <source>
        <dbReference type="Proteomes" id="UP000700596"/>
    </source>
</evidence>
<dbReference type="Proteomes" id="UP000700596">
    <property type="component" value="Unassembled WGS sequence"/>
</dbReference>
<dbReference type="PANTHER" id="PTHR13847">
    <property type="entry name" value="SARCOSINE DEHYDROGENASE-RELATED"/>
    <property type="match status" value="1"/>
</dbReference>
<gene>
    <name evidence="2" type="ORF">B0J11DRAFT_539287</name>
</gene>
<keyword evidence="3" id="KW-1185">Reference proteome</keyword>
<evidence type="ECO:0000313" key="2">
    <source>
        <dbReference type="EMBL" id="KAH7116125.1"/>
    </source>
</evidence>
<dbReference type="InterPro" id="IPR006076">
    <property type="entry name" value="FAD-dep_OxRdtase"/>
</dbReference>
<dbReference type="PANTHER" id="PTHR13847:SF284">
    <property type="entry name" value="FAD DEPENDENT OXIDOREDUCTASE DOMAIN-CONTAINING PROTEIN"/>
    <property type="match status" value="1"/>
</dbReference>
<dbReference type="InterPro" id="IPR036188">
    <property type="entry name" value="FAD/NAD-bd_sf"/>
</dbReference>
<dbReference type="EMBL" id="JAGMWT010000015">
    <property type="protein sequence ID" value="KAH7116125.1"/>
    <property type="molecule type" value="Genomic_DNA"/>
</dbReference>
<name>A0A9P9DB50_9PLEO</name>
<dbReference type="Pfam" id="PF01266">
    <property type="entry name" value="DAO"/>
    <property type="match status" value="1"/>
</dbReference>
<sequence length="484" mass="53216">MEERGRIPIGPPVANPLPSYWHEPKSPLANVIEPEPDKGTHKYDYAIIGSGISGTMIAYNLLASDPAASIVMLEAREACSGATGRNGGHTKAASYRSYLQHREELGKEEALKIARLEYENIMATHRLAEELELDCGNKLCNTVDLIYDQETFDIGKKSIEALREDTNEDDQKEGGMAWYKTFSSDEATTQFWASPTNDNPAVPEKEYLIGAFEYLAGRINAYKFSTSILNLCTQKGLKLCTNTPVHKILPTPTSSYEVFTQYSTINARSIILATNGYTPYLLPSLQSSIVPLRGQITAQRVSPSTSLPSLLPTTYSFIYKSGYEYMVPRPLADGSQHLVIGGGLARQPQDGISEYANINDGALHPEISTYLHGTLVGFLGKNWGDDDPVTRVVQEWTGIMGVTADGRPFVGEVPGMKGVWVSTGFNGHGMVLCVKAAEALVQMVRGTEARDLEWFPSSFLISGERIERGRFRGRTDLGKPENET</sequence>
<comment type="caution">
    <text evidence="2">The sequence shown here is derived from an EMBL/GenBank/DDBJ whole genome shotgun (WGS) entry which is preliminary data.</text>
</comment>
<organism evidence="2 3">
    <name type="scientific">Dendryphion nanum</name>
    <dbReference type="NCBI Taxonomy" id="256645"/>
    <lineage>
        <taxon>Eukaryota</taxon>
        <taxon>Fungi</taxon>
        <taxon>Dikarya</taxon>
        <taxon>Ascomycota</taxon>
        <taxon>Pezizomycotina</taxon>
        <taxon>Dothideomycetes</taxon>
        <taxon>Pleosporomycetidae</taxon>
        <taxon>Pleosporales</taxon>
        <taxon>Torulaceae</taxon>
        <taxon>Dendryphion</taxon>
    </lineage>
</organism>
<dbReference type="SUPFAM" id="SSF51905">
    <property type="entry name" value="FAD/NAD(P)-binding domain"/>
    <property type="match status" value="1"/>
</dbReference>
<reference evidence="2" key="1">
    <citation type="journal article" date="2021" name="Nat. Commun.">
        <title>Genetic determinants of endophytism in the Arabidopsis root mycobiome.</title>
        <authorList>
            <person name="Mesny F."/>
            <person name="Miyauchi S."/>
            <person name="Thiergart T."/>
            <person name="Pickel B."/>
            <person name="Atanasova L."/>
            <person name="Karlsson M."/>
            <person name="Huettel B."/>
            <person name="Barry K.W."/>
            <person name="Haridas S."/>
            <person name="Chen C."/>
            <person name="Bauer D."/>
            <person name="Andreopoulos W."/>
            <person name="Pangilinan J."/>
            <person name="LaButti K."/>
            <person name="Riley R."/>
            <person name="Lipzen A."/>
            <person name="Clum A."/>
            <person name="Drula E."/>
            <person name="Henrissat B."/>
            <person name="Kohler A."/>
            <person name="Grigoriev I.V."/>
            <person name="Martin F.M."/>
            <person name="Hacquard S."/>
        </authorList>
    </citation>
    <scope>NUCLEOTIDE SEQUENCE</scope>
    <source>
        <strain evidence="2">MPI-CAGE-CH-0243</strain>
    </source>
</reference>
<feature type="domain" description="FAD dependent oxidoreductase" evidence="1">
    <location>
        <begin position="44"/>
        <end position="442"/>
    </location>
</feature>
<dbReference type="Gene3D" id="3.50.50.60">
    <property type="entry name" value="FAD/NAD(P)-binding domain"/>
    <property type="match status" value="1"/>
</dbReference>
<accession>A0A9P9DB50</accession>